<reference evidence="1" key="2">
    <citation type="submission" date="2025-09" db="UniProtKB">
        <authorList>
            <consortium name="EnsemblPlants"/>
        </authorList>
    </citation>
    <scope>IDENTIFICATION</scope>
</reference>
<keyword evidence="2" id="KW-1185">Reference proteome</keyword>
<reference evidence="1" key="1">
    <citation type="submission" date="2021-05" db="EMBL/GenBank/DDBJ databases">
        <authorList>
            <person name="Scholz U."/>
            <person name="Mascher M."/>
            <person name="Fiebig A."/>
        </authorList>
    </citation>
    <scope>NUCLEOTIDE SEQUENCE [LARGE SCALE GENOMIC DNA]</scope>
</reference>
<evidence type="ECO:0000313" key="2">
    <source>
        <dbReference type="Proteomes" id="UP001732700"/>
    </source>
</evidence>
<organism evidence="1 2">
    <name type="scientific">Avena sativa</name>
    <name type="common">Oat</name>
    <dbReference type="NCBI Taxonomy" id="4498"/>
    <lineage>
        <taxon>Eukaryota</taxon>
        <taxon>Viridiplantae</taxon>
        <taxon>Streptophyta</taxon>
        <taxon>Embryophyta</taxon>
        <taxon>Tracheophyta</taxon>
        <taxon>Spermatophyta</taxon>
        <taxon>Magnoliopsida</taxon>
        <taxon>Liliopsida</taxon>
        <taxon>Poales</taxon>
        <taxon>Poaceae</taxon>
        <taxon>BOP clade</taxon>
        <taxon>Pooideae</taxon>
        <taxon>Poodae</taxon>
        <taxon>Poeae</taxon>
        <taxon>Poeae Chloroplast Group 1 (Aveneae type)</taxon>
        <taxon>Aveninae</taxon>
        <taxon>Avena</taxon>
    </lineage>
</organism>
<dbReference type="Proteomes" id="UP001732700">
    <property type="component" value="Chromosome 4A"/>
</dbReference>
<accession>A0ACD5W5N3</accession>
<protein>
    <submittedName>
        <fullName evidence="1">Uncharacterized protein</fullName>
    </submittedName>
</protein>
<evidence type="ECO:0000313" key="1">
    <source>
        <dbReference type="EnsemblPlants" id="AVESA.00010b.r2.4AG0573790.1.CDS"/>
    </source>
</evidence>
<proteinExistence type="predicted"/>
<sequence length="172" mass="19422">MDRERMKMAILEQEHTFRQQVHEMHRVYHVQKQLMREAQQTAGLSRGHAGTKPKLDVWRNEKANDCQQFYGFSETRAPASAEECNLDLTLATGSSKSSSSRSQKGKQVVKSSDSDSGTAVSSTSTESELAQFKELDTSAAVRFQNEIKRFTIADEKNQPPWPAQNVGLRMAW</sequence>
<dbReference type="EnsemblPlants" id="AVESA.00010b.r2.4AG0573790.1">
    <property type="protein sequence ID" value="AVESA.00010b.r2.4AG0573790.1.CDS"/>
    <property type="gene ID" value="AVESA.00010b.r2.4AG0573790"/>
</dbReference>
<name>A0ACD5W5N3_AVESA</name>